<evidence type="ECO:0000256" key="1">
    <source>
        <dbReference type="ARBA" id="ARBA00004651"/>
    </source>
</evidence>
<feature type="transmembrane region" description="Helical" evidence="11">
    <location>
        <begin position="793"/>
        <end position="815"/>
    </location>
</feature>
<feature type="transmembrane region" description="Helical" evidence="11">
    <location>
        <begin position="687"/>
        <end position="708"/>
    </location>
</feature>
<keyword evidence="7 13" id="KW-0067">ATP-binding</keyword>
<dbReference type="PROSITE" id="PS50893">
    <property type="entry name" value="ABC_TRANSPORTER_2"/>
    <property type="match status" value="2"/>
</dbReference>
<dbReference type="Pfam" id="PF02653">
    <property type="entry name" value="BPD_transp_2"/>
    <property type="match status" value="1"/>
</dbReference>
<keyword evidence="3" id="KW-1003">Cell membrane</keyword>
<dbReference type="RefSeq" id="WP_220645699.1">
    <property type="nucleotide sequence ID" value="NZ_CP080647.1"/>
</dbReference>
<comment type="subcellular location">
    <subcellularLocation>
        <location evidence="1">Cell membrane</location>
        <topology evidence="1">Multi-pass membrane protein</topology>
    </subcellularLocation>
</comment>
<evidence type="ECO:0000259" key="12">
    <source>
        <dbReference type="PROSITE" id="PS50893"/>
    </source>
</evidence>
<sequence length="849" mass="89203">MEKIMPRTDDLAEDRTPGTTDGERSVPAVTLTGVTKSFPGVRALSDVDFDCRPGEVHALVGENGSGKSTLIKIASGVLGADEGTVLIGGEELGAGGVQRARRLGLITAYQDTSLVPELSVADNITLSFNAVGESRPPDLDQLLARFNLPFKPTDLVSALGPGARQLLEVARAMAHRPRVLMLDEPTAALDMRLAEQLSDLIKQARDEGTAIVYVSHRLAEVKRLADRVTVLRDGVIQGTHASRDWNVDEIVELMVGAPTELEFPTRTPPSSSPVRLDVQELSGHGFGPVSINVRAGEIVGVAGAEGNGQRALLRGIIGIDRTGGSSSVDDKKLRRVTPATALDAGISFQSGDRAAESVFESMSVMDNATIQLGPDAGPAGLSLSRRLLPAFRQAKRDLGIVAASPYQPVSGLSGGNQQKSVLARPALRQPKVLIVDEPTQGVDARARMDIYRVLASAADEGIAVLVNSSDSAELAGLCDRVYVMSRGRVVEELSAPTTETEIVRGFVSATDVAEEQGPALIQGQGLLRRLVGRVSAHLPIAILLLLITMVALYTGTQSDVFWTKTNLANLLILTLPLAFVAIGQQFVMFTGLLDISIGSTMSLTVVLVSMTLPDLGMSSVLSTLGLLTVEVLAIGLFNVLLIEVLKVTPIVATVATMGIVQGIAIVLRPQPEGVIAPELVTLVAQGIGFVPAAFVMLVVIAVAAEFWLRRSRGGLALRAVGFHGESARRVGTRVVRVRVLSLILCALGAVIGGVFLASQTGLGSNAVGAGYTLPCFAAVFLGGAVLSGGRGSFIGAMLGALFLGLLNNVTPLLHIPDAWQQILYGGILLVAVGAYASLERARNRGIRTA</sequence>
<feature type="transmembrane region" description="Helical" evidence="11">
    <location>
        <begin position="821"/>
        <end position="838"/>
    </location>
</feature>
<dbReference type="InterPro" id="IPR027417">
    <property type="entry name" value="P-loop_NTPase"/>
</dbReference>
<keyword evidence="2" id="KW-0813">Transport</keyword>
<feature type="transmembrane region" description="Helical" evidence="11">
    <location>
        <begin position="567"/>
        <end position="584"/>
    </location>
</feature>
<dbReference type="CDD" id="cd03216">
    <property type="entry name" value="ABC_Carb_Monos_I"/>
    <property type="match status" value="1"/>
</dbReference>
<accession>A0ABX8XLT0</accession>
<dbReference type="EMBL" id="CP080647">
    <property type="protein sequence ID" value="QYX76589.1"/>
    <property type="molecule type" value="Genomic_DNA"/>
</dbReference>
<evidence type="ECO:0000313" key="14">
    <source>
        <dbReference type="Proteomes" id="UP000827138"/>
    </source>
</evidence>
<dbReference type="Pfam" id="PF00005">
    <property type="entry name" value="ABC_tran"/>
    <property type="match status" value="2"/>
</dbReference>
<dbReference type="InterPro" id="IPR001851">
    <property type="entry name" value="ABC_transp_permease"/>
</dbReference>
<keyword evidence="14" id="KW-1185">Reference proteome</keyword>
<dbReference type="CDD" id="cd06579">
    <property type="entry name" value="TM_PBP1_transp_AraH_like"/>
    <property type="match status" value="1"/>
</dbReference>
<protein>
    <submittedName>
        <fullName evidence="13">ATP-binding cassette domain-containing protein</fullName>
    </submittedName>
</protein>
<dbReference type="PANTHER" id="PTHR43790">
    <property type="entry name" value="CARBOHYDRATE TRANSPORT ATP-BINDING PROTEIN MG119-RELATED"/>
    <property type="match status" value="1"/>
</dbReference>
<dbReference type="InterPro" id="IPR050107">
    <property type="entry name" value="ABC_carbohydrate_import_ATPase"/>
</dbReference>
<dbReference type="Proteomes" id="UP000827138">
    <property type="component" value="Chromosome"/>
</dbReference>
<feature type="transmembrane region" description="Helical" evidence="11">
    <location>
        <begin position="536"/>
        <end position="555"/>
    </location>
</feature>
<gene>
    <name evidence="13" type="ORF">K1J60_08805</name>
</gene>
<evidence type="ECO:0000256" key="8">
    <source>
        <dbReference type="ARBA" id="ARBA00022989"/>
    </source>
</evidence>
<evidence type="ECO:0000256" key="5">
    <source>
        <dbReference type="ARBA" id="ARBA00022737"/>
    </source>
</evidence>
<evidence type="ECO:0000256" key="6">
    <source>
        <dbReference type="ARBA" id="ARBA00022741"/>
    </source>
</evidence>
<dbReference type="InterPro" id="IPR003593">
    <property type="entry name" value="AAA+_ATPase"/>
</dbReference>
<keyword evidence="6" id="KW-0547">Nucleotide-binding</keyword>
<keyword evidence="9 11" id="KW-0472">Membrane</keyword>
<evidence type="ECO:0000256" key="7">
    <source>
        <dbReference type="ARBA" id="ARBA00022840"/>
    </source>
</evidence>
<feature type="domain" description="ABC transporter" evidence="12">
    <location>
        <begin position="265"/>
        <end position="511"/>
    </location>
</feature>
<dbReference type="Gene3D" id="3.40.50.300">
    <property type="entry name" value="P-loop containing nucleotide triphosphate hydrolases"/>
    <property type="match status" value="2"/>
</dbReference>
<evidence type="ECO:0000256" key="3">
    <source>
        <dbReference type="ARBA" id="ARBA00022475"/>
    </source>
</evidence>
<dbReference type="SMART" id="SM00382">
    <property type="entry name" value="AAA"/>
    <property type="match status" value="2"/>
</dbReference>
<evidence type="ECO:0000256" key="2">
    <source>
        <dbReference type="ARBA" id="ARBA00022448"/>
    </source>
</evidence>
<dbReference type="PANTHER" id="PTHR43790:SF9">
    <property type="entry name" value="GALACTOFURANOSE TRANSPORTER ATP-BINDING PROTEIN YTFR"/>
    <property type="match status" value="1"/>
</dbReference>
<keyword evidence="5" id="KW-0677">Repeat</keyword>
<keyword evidence="8 11" id="KW-1133">Transmembrane helix</keyword>
<dbReference type="InterPro" id="IPR003439">
    <property type="entry name" value="ABC_transporter-like_ATP-bd"/>
</dbReference>
<feature type="transmembrane region" description="Helical" evidence="11">
    <location>
        <begin position="769"/>
        <end position="786"/>
    </location>
</feature>
<evidence type="ECO:0000256" key="11">
    <source>
        <dbReference type="SAM" id="Phobius"/>
    </source>
</evidence>
<name>A0ABX8XLT0_9ACTN</name>
<proteinExistence type="predicted"/>
<feature type="compositionally biased region" description="Basic and acidic residues" evidence="10">
    <location>
        <begin position="1"/>
        <end position="24"/>
    </location>
</feature>
<keyword evidence="4 11" id="KW-0812">Transmembrane</keyword>
<feature type="transmembrane region" description="Helical" evidence="11">
    <location>
        <begin position="737"/>
        <end position="757"/>
    </location>
</feature>
<dbReference type="SUPFAM" id="SSF52540">
    <property type="entry name" value="P-loop containing nucleoside triphosphate hydrolases"/>
    <property type="match status" value="2"/>
</dbReference>
<dbReference type="GO" id="GO:0005524">
    <property type="term" value="F:ATP binding"/>
    <property type="evidence" value="ECO:0007669"/>
    <property type="project" value="UniProtKB-KW"/>
</dbReference>
<evidence type="ECO:0000256" key="10">
    <source>
        <dbReference type="SAM" id="MobiDB-lite"/>
    </source>
</evidence>
<evidence type="ECO:0000256" key="9">
    <source>
        <dbReference type="ARBA" id="ARBA00023136"/>
    </source>
</evidence>
<feature type="region of interest" description="Disordered" evidence="10">
    <location>
        <begin position="1"/>
        <end position="25"/>
    </location>
</feature>
<feature type="transmembrane region" description="Helical" evidence="11">
    <location>
        <begin position="647"/>
        <end position="667"/>
    </location>
</feature>
<feature type="transmembrane region" description="Helical" evidence="11">
    <location>
        <begin position="618"/>
        <end position="640"/>
    </location>
</feature>
<dbReference type="CDD" id="cd03215">
    <property type="entry name" value="ABC_Carb_Monos_II"/>
    <property type="match status" value="1"/>
</dbReference>
<evidence type="ECO:0000313" key="13">
    <source>
        <dbReference type="EMBL" id="QYX76589.1"/>
    </source>
</evidence>
<reference evidence="13 14" key="1">
    <citation type="submission" date="2021-08" db="EMBL/GenBank/DDBJ databases">
        <authorList>
            <person name="Ping M."/>
        </authorList>
    </citation>
    <scope>NUCLEOTIDE SEQUENCE [LARGE SCALE GENOMIC DNA]</scope>
    <source>
        <strain evidence="13 14">MG28</strain>
    </source>
</reference>
<organism evidence="13 14">
    <name type="scientific">Streptomyces akebiae</name>
    <dbReference type="NCBI Taxonomy" id="2865673"/>
    <lineage>
        <taxon>Bacteria</taxon>
        <taxon>Bacillati</taxon>
        <taxon>Actinomycetota</taxon>
        <taxon>Actinomycetes</taxon>
        <taxon>Kitasatosporales</taxon>
        <taxon>Streptomycetaceae</taxon>
        <taxon>Streptomyces</taxon>
    </lineage>
</organism>
<feature type="domain" description="ABC transporter" evidence="12">
    <location>
        <begin position="29"/>
        <end position="258"/>
    </location>
</feature>
<evidence type="ECO:0000256" key="4">
    <source>
        <dbReference type="ARBA" id="ARBA00022692"/>
    </source>
</evidence>